<evidence type="ECO:0000313" key="1">
    <source>
        <dbReference type="EMBL" id="KAA6186082.1"/>
    </source>
</evidence>
<reference evidence="1 2" key="1">
    <citation type="submission" date="2019-09" db="EMBL/GenBank/DDBJ databases">
        <title>Whole-genome sequence of the purple sulfur bacterium Thiohalocapsa marina DSM 19078.</title>
        <authorList>
            <person name="Kyndt J.A."/>
            <person name="Meyer T.E."/>
        </authorList>
    </citation>
    <scope>NUCLEOTIDE SEQUENCE [LARGE SCALE GENOMIC DNA]</scope>
    <source>
        <strain evidence="1 2">DSM 19078</strain>
    </source>
</reference>
<evidence type="ECO:0008006" key="3">
    <source>
        <dbReference type="Google" id="ProtNLM"/>
    </source>
</evidence>
<dbReference type="AlphaFoldDB" id="A0A5M8FSV3"/>
<keyword evidence="2" id="KW-1185">Reference proteome</keyword>
<dbReference type="EMBL" id="VWXX01000006">
    <property type="protein sequence ID" value="KAA6186082.1"/>
    <property type="molecule type" value="Genomic_DNA"/>
</dbReference>
<dbReference type="Proteomes" id="UP000322981">
    <property type="component" value="Unassembled WGS sequence"/>
</dbReference>
<dbReference type="OrthoDB" id="7981249at2"/>
<dbReference type="SUPFAM" id="SSF52540">
    <property type="entry name" value="P-loop containing nucleoside triphosphate hydrolases"/>
    <property type="match status" value="1"/>
</dbReference>
<proteinExistence type="predicted"/>
<dbReference type="InterPro" id="IPR027417">
    <property type="entry name" value="P-loop_NTPase"/>
</dbReference>
<dbReference type="Gene3D" id="3.40.50.300">
    <property type="entry name" value="P-loop containing nucleotide triphosphate hydrolases"/>
    <property type="match status" value="2"/>
</dbReference>
<dbReference type="RefSeq" id="WP_150091756.1">
    <property type="nucleotide sequence ID" value="NZ_JBFUOH010000034.1"/>
</dbReference>
<organism evidence="1 2">
    <name type="scientific">Thiohalocapsa marina</name>
    <dbReference type="NCBI Taxonomy" id="424902"/>
    <lineage>
        <taxon>Bacteria</taxon>
        <taxon>Pseudomonadati</taxon>
        <taxon>Pseudomonadota</taxon>
        <taxon>Gammaproteobacteria</taxon>
        <taxon>Chromatiales</taxon>
        <taxon>Chromatiaceae</taxon>
        <taxon>Thiohalocapsa</taxon>
    </lineage>
</organism>
<name>A0A5M8FSV3_9GAMM</name>
<gene>
    <name evidence="1" type="ORF">F2Q65_06910</name>
</gene>
<evidence type="ECO:0000313" key="2">
    <source>
        <dbReference type="Proteomes" id="UP000322981"/>
    </source>
</evidence>
<sequence>MIYLCYGITKSGSTLAFELTRALLESLGHPQERMQISLIEDGKKVNFLSNRKIRELDRNGLQVIEEIAPCPRIVVFKTHGAPHDAIRELVAEGRIKGQANFRDPRDNLLSLLDAGQRARQRGRGAFQRMQTWQAALERYGAQLARFEEWVRLPGFIATHYEEVAFRSETFLSRVAAQLELALPDDLDLTQLADRVKATAFTQLNKGIIRRHRDELTVNQTLFLLQRFGRQIEQQMAEDLDAADQALLNASRQLPPVDLDAEQGSVVQPRSISAAKGRRTAAMSTRMTNFFERNLLVHTHLEKTAGSTLVHSLRRILIPQKVLDLRKQDVERPTDLAPTERELIQLISGHFHFGHWERCFNRRCIYLAAVREPFERFRSFHAFVSARPEHPAYRLIGQRSLFEAVETALQEHHPCAVDYLARYFGGATGWQRFARVRTHLEERYIAVVPHQQVMRLIASLANALDAQEPTGVTRNVGAPYATCDDGRELFIRSNRLDYQIFDYVNDRYEHWLNDFSARLEVMSR</sequence>
<protein>
    <recommendedName>
        <fullName evidence="3">Sulfotransferase family protein</fullName>
    </recommendedName>
</protein>
<comment type="caution">
    <text evidence="1">The sequence shown here is derived from an EMBL/GenBank/DDBJ whole genome shotgun (WGS) entry which is preliminary data.</text>
</comment>
<accession>A0A5M8FSV3</accession>